<feature type="active site" description="Proton acceptor" evidence="5">
    <location>
        <position position="143"/>
    </location>
</feature>
<proteinExistence type="inferred from homology"/>
<feature type="binding site" evidence="6">
    <location>
        <position position="76"/>
    </location>
    <ligand>
        <name>substrate</name>
    </ligand>
</feature>
<evidence type="ECO:0000256" key="6">
    <source>
        <dbReference type="PIRSR" id="PIRSR620019-2"/>
    </source>
</evidence>
<keyword evidence="3" id="KW-0677">Repeat</keyword>
<dbReference type="GO" id="GO:0016746">
    <property type="term" value="F:acyltransferase activity"/>
    <property type="evidence" value="ECO:0007669"/>
    <property type="project" value="UniProtKB-KW"/>
</dbReference>
<evidence type="ECO:0000256" key="2">
    <source>
        <dbReference type="ARBA" id="ARBA00022679"/>
    </source>
</evidence>
<organism evidence="7 8">
    <name type="scientific">Methylobacterium aquaticum</name>
    <dbReference type="NCBI Taxonomy" id="270351"/>
    <lineage>
        <taxon>Bacteria</taxon>
        <taxon>Pseudomonadati</taxon>
        <taxon>Pseudomonadota</taxon>
        <taxon>Alphaproteobacteria</taxon>
        <taxon>Hyphomicrobiales</taxon>
        <taxon>Methylobacteriaceae</taxon>
        <taxon>Methylobacterium</taxon>
    </lineage>
</organism>
<comment type="similarity">
    <text evidence="1">Belongs to the transferase hexapeptide repeat family.</text>
</comment>
<evidence type="ECO:0000256" key="1">
    <source>
        <dbReference type="ARBA" id="ARBA00007274"/>
    </source>
</evidence>
<evidence type="ECO:0000313" key="8">
    <source>
        <dbReference type="Proteomes" id="UP000061432"/>
    </source>
</evidence>
<dbReference type="PANTHER" id="PTHR43300">
    <property type="entry name" value="ACETYLTRANSFERASE"/>
    <property type="match status" value="1"/>
</dbReference>
<dbReference type="RefSeq" id="WP_060846404.1">
    <property type="nucleotide sequence ID" value="NZ_AP014704.1"/>
</dbReference>
<name>A0A0C6FIQ2_9HYPH</name>
<dbReference type="KEGG" id="maqu:Maq22A_c08430"/>
<dbReference type="AlphaFoldDB" id="A0A0C6FIQ2"/>
<accession>A0A0C6FIQ2</accession>
<dbReference type="SUPFAM" id="SSF51161">
    <property type="entry name" value="Trimeric LpxA-like enzymes"/>
    <property type="match status" value="1"/>
</dbReference>
<dbReference type="PANTHER" id="PTHR43300:SF7">
    <property type="entry name" value="UDP-N-ACETYLBACILLOSAMINE N-ACETYLTRANSFERASE"/>
    <property type="match status" value="1"/>
</dbReference>
<reference evidence="8" key="2">
    <citation type="submission" date="2015-01" db="EMBL/GenBank/DDBJ databases">
        <title>Complete genome sequence of Methylobacterium aquaticum strain 22A.</title>
        <authorList>
            <person name="Tani A."/>
            <person name="Ogura Y."/>
            <person name="Hayashi T."/>
        </authorList>
    </citation>
    <scope>NUCLEOTIDE SEQUENCE [LARGE SCALE GENOMIC DNA]</scope>
    <source>
        <strain evidence="8">MA-22A</strain>
    </source>
</reference>
<keyword evidence="4" id="KW-0012">Acyltransferase</keyword>
<dbReference type="InterPro" id="IPR011004">
    <property type="entry name" value="Trimer_LpxA-like_sf"/>
</dbReference>
<dbReference type="Gene3D" id="2.160.10.10">
    <property type="entry name" value="Hexapeptide repeat proteins"/>
    <property type="match status" value="1"/>
</dbReference>
<sequence>MSVPPAPLVVAVGGSGLHARVVLEAADLAGLAVLGVLSDAMPAGAPFFGSHRVLGGLDRLHDRSFLQGCRLHLGTGDRAVRRSMAEAVEANGGRLGTIVHPAGIVSPSAVIGAGAFVAAGAIVGVGAVLAEACLVNTGASLDHDCLLDAGVILGPGARLAGAVLCEADVFVGLNACVLQGLRIGRGAVVGAGAVVTRDVAAGATAVGCPARPVSR</sequence>
<dbReference type="InterPro" id="IPR020019">
    <property type="entry name" value="AcTrfase_PglD-like"/>
</dbReference>
<dbReference type="InterPro" id="IPR018357">
    <property type="entry name" value="Hexapep_transf_CS"/>
</dbReference>
<evidence type="ECO:0000256" key="3">
    <source>
        <dbReference type="ARBA" id="ARBA00022737"/>
    </source>
</evidence>
<dbReference type="InterPro" id="IPR050179">
    <property type="entry name" value="Trans_hexapeptide_repeat"/>
</dbReference>
<feature type="site" description="Increases basicity of active site His" evidence="5">
    <location>
        <position position="144"/>
    </location>
</feature>
<protein>
    <submittedName>
        <fullName evidence="7">Acetyltransferase</fullName>
    </submittedName>
</protein>
<dbReference type="PATRIC" id="fig|270351.10.peg.1610"/>
<dbReference type="InterPro" id="IPR001451">
    <property type="entry name" value="Hexapep"/>
</dbReference>
<keyword evidence="2 7" id="KW-0808">Transferase</keyword>
<reference evidence="7 8" key="1">
    <citation type="journal article" date="2015" name="Genome Announc.">
        <title>Complete Genome Sequence of Methylobacterium aquaticum Strain 22A, Isolated from Racomitrium japonicum Moss.</title>
        <authorList>
            <person name="Tani A."/>
            <person name="Ogura Y."/>
            <person name="Hayashi T."/>
            <person name="Kimbara K."/>
        </authorList>
    </citation>
    <scope>NUCLEOTIDE SEQUENCE [LARGE SCALE GENOMIC DNA]</scope>
    <source>
        <strain evidence="7 8">MA-22A</strain>
    </source>
</reference>
<dbReference type="Proteomes" id="UP000061432">
    <property type="component" value="Chromosome"/>
</dbReference>
<dbReference type="STRING" id="270351.Maq22A_c08430"/>
<dbReference type="NCBIfam" id="TIGR03570">
    <property type="entry name" value="NeuD_NnaD"/>
    <property type="match status" value="1"/>
</dbReference>
<dbReference type="OrthoDB" id="9815592at2"/>
<dbReference type="PROSITE" id="PS00101">
    <property type="entry name" value="HEXAPEP_TRANSFERASES"/>
    <property type="match status" value="1"/>
</dbReference>
<evidence type="ECO:0000256" key="5">
    <source>
        <dbReference type="PIRSR" id="PIRSR620019-1"/>
    </source>
</evidence>
<evidence type="ECO:0000313" key="7">
    <source>
        <dbReference type="EMBL" id="BAQ44994.1"/>
    </source>
</evidence>
<gene>
    <name evidence="7" type="primary">wbbJ</name>
    <name evidence="7" type="ORF">Maq22A_c08430</name>
</gene>
<dbReference type="Pfam" id="PF14602">
    <property type="entry name" value="Hexapep_2"/>
    <property type="match status" value="1"/>
</dbReference>
<dbReference type="EMBL" id="AP014704">
    <property type="protein sequence ID" value="BAQ44994.1"/>
    <property type="molecule type" value="Genomic_DNA"/>
</dbReference>
<evidence type="ECO:0000256" key="4">
    <source>
        <dbReference type="ARBA" id="ARBA00023315"/>
    </source>
</evidence>
<dbReference type="Gene3D" id="3.40.50.20">
    <property type="match status" value="1"/>
</dbReference>